<dbReference type="AlphaFoldDB" id="A0A369QM30"/>
<organism evidence="2 3">
    <name type="scientific">Adhaeribacter pallidiroseus</name>
    <dbReference type="NCBI Taxonomy" id="2072847"/>
    <lineage>
        <taxon>Bacteria</taxon>
        <taxon>Pseudomonadati</taxon>
        <taxon>Bacteroidota</taxon>
        <taxon>Cytophagia</taxon>
        <taxon>Cytophagales</taxon>
        <taxon>Hymenobacteraceae</taxon>
        <taxon>Adhaeribacter</taxon>
    </lineage>
</organism>
<gene>
    <name evidence="2" type="ORF">AHMF7616_02498</name>
</gene>
<comment type="caution">
    <text evidence="2">The sequence shown here is derived from an EMBL/GenBank/DDBJ whole genome shotgun (WGS) entry which is preliminary data.</text>
</comment>
<accession>A0A369QM30</accession>
<dbReference type="RefSeq" id="WP_115373116.1">
    <property type="nucleotide sequence ID" value="NZ_QASA01000001.1"/>
</dbReference>
<keyword evidence="1" id="KW-0732">Signal</keyword>
<protein>
    <submittedName>
        <fullName evidence="2">Uncharacterized protein</fullName>
    </submittedName>
</protein>
<evidence type="ECO:0000313" key="2">
    <source>
        <dbReference type="EMBL" id="RDC63889.1"/>
    </source>
</evidence>
<feature type="chain" id="PRO_5016984996" evidence="1">
    <location>
        <begin position="24"/>
        <end position="809"/>
    </location>
</feature>
<evidence type="ECO:0000256" key="1">
    <source>
        <dbReference type="SAM" id="SignalP"/>
    </source>
</evidence>
<name>A0A369QM30_9BACT</name>
<proteinExistence type="predicted"/>
<dbReference type="Proteomes" id="UP000253919">
    <property type="component" value="Unassembled WGS sequence"/>
</dbReference>
<keyword evidence="3" id="KW-1185">Reference proteome</keyword>
<reference evidence="2 3" key="1">
    <citation type="submission" date="2018-04" db="EMBL/GenBank/DDBJ databases">
        <title>Adhaeribacter sp. HMF7616 genome sequencing and assembly.</title>
        <authorList>
            <person name="Kang H."/>
            <person name="Kang J."/>
            <person name="Cha I."/>
            <person name="Kim H."/>
            <person name="Joh K."/>
        </authorList>
    </citation>
    <scope>NUCLEOTIDE SEQUENCE [LARGE SCALE GENOMIC DNA]</scope>
    <source>
        <strain evidence="2 3">HMF7616</strain>
    </source>
</reference>
<dbReference type="OrthoDB" id="946948at2"/>
<sequence>MNFSKVKFGIVLVFLLSSKLLLAQNTGVSDEARTPDASAVLDVYSTSKGLLVPRVTEAQRTAIATPALGLLVYQTNGTTPGFYYYTGTTWTPIASGSGSRWSLVPNTTDIYYASGFVGVGVTNPGNQFVVNSTLEIRRPTVTGAVSQLLFTNTSGSGDFRIGSDGGDFFWQGGGSRSLQMGSFHATVIYGDRQAGGFPGFIPSTTYPNRSVVISSSRIASIPLSIQGASASQTANLTEWLNSAGTAINVVNNAGNLGLGVIAPTQKLDVAGNFKLTGAFMPNDQPGTTGYVLQSAGANAAPVWADLSVATSALSWTLGGNNLSGIRNLGTTTNFDLPLITNNTEKMRISATGNIGVGATTFDATNPEKFLVNAGTTTSVNAFVSRGNINKYFQTNIQNLSTGNQASSDIVATANNGTETTFFVNLGINGSGFVYDPANNLIETGGANDGYLLSAGNNFHIVNSNATRDMIFTTGGTAAVNEAMRLTAARNLGLGVTAPSQKLDVAGNFRLTGAFMPNGNAGTAGQVLQSAGVNASPVWVAAGAFSGWALGGNSVAALNTLGTTTAFDLPFITSNTEKMRILSTGNVGINTATPTEKLEINGNLKINAAAATTPRRLVFANTGADPDAVIEVRPGGATEQQEMLFYVGNDPANAFGPDRIRMVAEEIRFQNFNSDANSTLANAESQPAGLNTRMIITPAGNVGIETTTPNSTLSVDGSLSMAVTTETGNYTLTAADHVVIHTGIMFGATFTLPAANTCRGRIYRVVNHGSTTVTLSANVITAVNTSTNSVAAGNAIEIISDGTNWRRIGS</sequence>
<dbReference type="EMBL" id="QASA01000001">
    <property type="protein sequence ID" value="RDC63889.1"/>
    <property type="molecule type" value="Genomic_DNA"/>
</dbReference>
<evidence type="ECO:0000313" key="3">
    <source>
        <dbReference type="Proteomes" id="UP000253919"/>
    </source>
</evidence>
<feature type="signal peptide" evidence="1">
    <location>
        <begin position="1"/>
        <end position="23"/>
    </location>
</feature>